<reference evidence="1" key="1">
    <citation type="submission" date="2024-09" db="EMBL/GenBank/DDBJ databases">
        <title>Black Yeasts Isolated from many extreme environments.</title>
        <authorList>
            <person name="Coleine C."/>
            <person name="Stajich J.E."/>
            <person name="Selbmann L."/>
        </authorList>
    </citation>
    <scope>NUCLEOTIDE SEQUENCE</scope>
    <source>
        <strain evidence="1">CCFEE 5737</strain>
    </source>
</reference>
<proteinExistence type="predicted"/>
<gene>
    <name evidence="1" type="ORF">LTS18_000003</name>
</gene>
<organism evidence="1 2">
    <name type="scientific">Coniosporium uncinatum</name>
    <dbReference type="NCBI Taxonomy" id="93489"/>
    <lineage>
        <taxon>Eukaryota</taxon>
        <taxon>Fungi</taxon>
        <taxon>Dikarya</taxon>
        <taxon>Ascomycota</taxon>
        <taxon>Pezizomycotina</taxon>
        <taxon>Dothideomycetes</taxon>
        <taxon>Dothideomycetes incertae sedis</taxon>
        <taxon>Coniosporium</taxon>
    </lineage>
</organism>
<comment type="caution">
    <text evidence="1">The sequence shown here is derived from an EMBL/GenBank/DDBJ whole genome shotgun (WGS) entry which is preliminary data.</text>
</comment>
<evidence type="ECO:0000313" key="2">
    <source>
        <dbReference type="Proteomes" id="UP001186974"/>
    </source>
</evidence>
<evidence type="ECO:0000313" key="1">
    <source>
        <dbReference type="EMBL" id="KAK3065526.1"/>
    </source>
</evidence>
<dbReference type="EMBL" id="JAWDJW010006334">
    <property type="protein sequence ID" value="KAK3065526.1"/>
    <property type="molecule type" value="Genomic_DNA"/>
</dbReference>
<keyword evidence="2" id="KW-1185">Reference proteome</keyword>
<sequence length="238" mass="27138">MGDADQPPAEKPKLETPNFRTMDLTIVTVKVGPEAKPIAVYQGLLLHHSGYFEASLTGEFREAVAKEVDLADVEESDFLSFVHWLHTQAIDVDPAEEVHTNRYAERLVDLYVLGDRLECEGFRNAVIDTFNACLEVRDELPDTAIFQYTLDRLLESSKLYRSLIDHFSYYWNVYEAFETDAESVTSIPALTLAEMWAMTSKLSQDLEDRTYMTQAPWLDDPCRYHDHTNGSVCLKKGS</sequence>
<dbReference type="Proteomes" id="UP001186974">
    <property type="component" value="Unassembled WGS sequence"/>
</dbReference>
<name>A0ACC3DD60_9PEZI</name>
<accession>A0ACC3DD60</accession>
<protein>
    <submittedName>
        <fullName evidence="1">Uncharacterized protein</fullName>
    </submittedName>
</protein>